<feature type="cross-link" description="Tryptophyl-tyrosyl-methioninium (Trp-Tyr) (with Met-251)" evidence="8">
    <location>
        <begin position="104"/>
        <end position="225"/>
    </location>
</feature>
<organism evidence="12 13">
    <name type="scientific">Lelliottia aquatilis</name>
    <dbReference type="NCBI Taxonomy" id="2080838"/>
    <lineage>
        <taxon>Bacteria</taxon>
        <taxon>Pseudomonadati</taxon>
        <taxon>Pseudomonadota</taxon>
        <taxon>Gammaproteobacteria</taxon>
        <taxon>Enterobacterales</taxon>
        <taxon>Enterobacteriaceae</taxon>
        <taxon>Lelliottia</taxon>
    </lineage>
</organism>
<dbReference type="PRINTS" id="PR00458">
    <property type="entry name" value="PEROXIDASE"/>
</dbReference>
<dbReference type="EC" id="1.11.1.21" evidence="8 9"/>
<comment type="subunit">
    <text evidence="8">Homodimer or homotetramer.</text>
</comment>
<comment type="PTM">
    <text evidence="8">Formation of the three residue Trp-Tyr-Met cross-link is important for the catalase, but not the peroxidase activity of the enzyme.</text>
</comment>
<dbReference type="InterPro" id="IPR019794">
    <property type="entry name" value="Peroxidases_AS"/>
</dbReference>
<feature type="domain" description="Plant heme peroxidase family profile" evidence="11">
    <location>
        <begin position="138"/>
        <end position="423"/>
    </location>
</feature>
<dbReference type="HAMAP" id="MF_01961">
    <property type="entry name" value="Catal_peroxid"/>
    <property type="match status" value="1"/>
</dbReference>
<evidence type="ECO:0000256" key="3">
    <source>
        <dbReference type="ARBA" id="ARBA00022723"/>
    </source>
</evidence>
<comment type="caution">
    <text evidence="12">The sequence shown here is derived from an EMBL/GenBank/DDBJ whole genome shotgun (WGS) entry which is preliminary data.</text>
</comment>
<comment type="similarity">
    <text evidence="8 9">Belongs to the peroxidase family. Peroxidase/catalase subfamily.</text>
</comment>
<accession>A0ABX4ZY79</accession>
<comment type="catalytic activity">
    <reaction evidence="8 9">
        <text>H2O2 + AH2 = A + 2 H2O</text>
        <dbReference type="Rhea" id="RHEA:30275"/>
        <dbReference type="ChEBI" id="CHEBI:13193"/>
        <dbReference type="ChEBI" id="CHEBI:15377"/>
        <dbReference type="ChEBI" id="CHEBI:16240"/>
        <dbReference type="ChEBI" id="CHEBI:17499"/>
        <dbReference type="EC" id="1.11.1.21"/>
    </reaction>
</comment>
<keyword evidence="1 8" id="KW-0575">Peroxidase</keyword>
<protein>
    <recommendedName>
        <fullName evidence="8 9">Catalase-peroxidase</fullName>
        <shortName evidence="8">CP</shortName>
        <ecNumber evidence="8 9">1.11.1.21</ecNumber>
    </recommendedName>
    <alternativeName>
        <fullName evidence="8">Peroxidase/catalase</fullName>
    </alternativeName>
</protein>
<dbReference type="Proteomes" id="UP000237025">
    <property type="component" value="Unassembled WGS sequence"/>
</dbReference>
<evidence type="ECO:0000256" key="7">
    <source>
        <dbReference type="ARBA" id="ARBA00049145"/>
    </source>
</evidence>
<dbReference type="PROSITE" id="PS00436">
    <property type="entry name" value="PEROXIDASE_2"/>
    <property type="match status" value="1"/>
</dbReference>
<gene>
    <name evidence="8 12" type="primary">katG</name>
    <name evidence="12" type="ORF">C3712_17430</name>
</gene>
<evidence type="ECO:0000256" key="9">
    <source>
        <dbReference type="RuleBase" id="RU003451"/>
    </source>
</evidence>
<name>A0ABX4ZY79_9ENTR</name>
<keyword evidence="3 8" id="KW-0479">Metal-binding</keyword>
<evidence type="ECO:0000259" key="11">
    <source>
        <dbReference type="PROSITE" id="PS50873"/>
    </source>
</evidence>
<dbReference type="InterPro" id="IPR002016">
    <property type="entry name" value="Haem_peroxidase"/>
</dbReference>
<feature type="compositionally biased region" description="Polar residues" evidence="10">
    <location>
        <begin position="21"/>
        <end position="32"/>
    </location>
</feature>
<dbReference type="EMBL" id="PQVW01000015">
    <property type="protein sequence ID" value="POZ20950.1"/>
    <property type="molecule type" value="Genomic_DNA"/>
</dbReference>
<evidence type="ECO:0000313" key="13">
    <source>
        <dbReference type="Proteomes" id="UP000237025"/>
    </source>
</evidence>
<feature type="region of interest" description="Disordered" evidence="10">
    <location>
        <begin position="1"/>
        <end position="32"/>
    </location>
</feature>
<dbReference type="RefSeq" id="WP_095283944.1">
    <property type="nucleotide sequence ID" value="NZ_JAENMQ010000016.1"/>
</dbReference>
<dbReference type="InterPro" id="IPR019793">
    <property type="entry name" value="Peroxidases_heam-ligand_BS"/>
</dbReference>
<dbReference type="NCBIfam" id="NF011635">
    <property type="entry name" value="PRK15061.1"/>
    <property type="match status" value="1"/>
</dbReference>
<keyword evidence="5 8" id="KW-0408">Iron</keyword>
<dbReference type="Pfam" id="PF00141">
    <property type="entry name" value="peroxidase"/>
    <property type="match status" value="2"/>
</dbReference>
<keyword evidence="6 8" id="KW-0376">Hydrogen peroxide</keyword>
<dbReference type="PRINTS" id="PR00460">
    <property type="entry name" value="BPEROXIDASE"/>
</dbReference>
<keyword evidence="4 8" id="KW-0560">Oxidoreductase</keyword>
<comment type="catalytic activity">
    <reaction evidence="7 8 9">
        <text>2 H2O2 = O2 + 2 H2O</text>
        <dbReference type="Rhea" id="RHEA:20309"/>
        <dbReference type="ChEBI" id="CHEBI:15377"/>
        <dbReference type="ChEBI" id="CHEBI:15379"/>
        <dbReference type="ChEBI" id="CHEBI:16240"/>
        <dbReference type="EC" id="1.11.1.21"/>
    </reaction>
</comment>
<keyword evidence="2 8" id="KW-0349">Heme</keyword>
<dbReference type="PANTHER" id="PTHR30555:SF0">
    <property type="entry name" value="CATALASE-PEROXIDASE"/>
    <property type="match status" value="1"/>
</dbReference>
<evidence type="ECO:0000256" key="1">
    <source>
        <dbReference type="ARBA" id="ARBA00022559"/>
    </source>
</evidence>
<dbReference type="PROSITE" id="PS00435">
    <property type="entry name" value="PEROXIDASE_1"/>
    <property type="match status" value="1"/>
</dbReference>
<feature type="cross-link" description="Tryptophyl-tyrosyl-methioninium (Tyr-Met) (with Trp-104)" evidence="8">
    <location>
        <begin position="225"/>
        <end position="251"/>
    </location>
</feature>
<reference evidence="12 13" key="1">
    <citation type="submission" date="2018-02" db="EMBL/GenBank/DDBJ databases">
        <title>Lelliotia aquatilis sp. nov., isolated from drinking water.</title>
        <authorList>
            <person name="Kaempfer P."/>
            <person name="Glaeser S."/>
            <person name="Exner M."/>
            <person name="Doijad S."/>
            <person name="Chakraborty T."/>
        </authorList>
    </citation>
    <scope>NUCLEOTIDE SEQUENCE [LARGE SCALE GENOMIC DNA]</scope>
    <source>
        <strain evidence="12 13">6331-17</strain>
    </source>
</reference>
<evidence type="ECO:0000256" key="6">
    <source>
        <dbReference type="ARBA" id="ARBA00023324"/>
    </source>
</evidence>
<evidence type="ECO:0000256" key="4">
    <source>
        <dbReference type="ARBA" id="ARBA00023002"/>
    </source>
</evidence>
<evidence type="ECO:0000256" key="8">
    <source>
        <dbReference type="HAMAP-Rule" id="MF_01961"/>
    </source>
</evidence>
<dbReference type="PROSITE" id="PS50873">
    <property type="entry name" value="PEROXIDASE_4"/>
    <property type="match status" value="1"/>
</dbReference>
<dbReference type="InterPro" id="IPR010255">
    <property type="entry name" value="Haem_peroxidase_sf"/>
</dbReference>
<dbReference type="Gene3D" id="1.10.520.10">
    <property type="match status" value="2"/>
</dbReference>
<proteinExistence type="inferred from homology"/>
<feature type="active site" description="Proton acceptor" evidence="8">
    <location>
        <position position="105"/>
    </location>
</feature>
<dbReference type="SUPFAM" id="SSF48113">
    <property type="entry name" value="Heme-dependent peroxidases"/>
    <property type="match status" value="2"/>
</dbReference>
<dbReference type="CDD" id="cd08200">
    <property type="entry name" value="catalase_peroxidase_2"/>
    <property type="match status" value="1"/>
</dbReference>
<dbReference type="NCBIfam" id="TIGR00198">
    <property type="entry name" value="cat_per_HPI"/>
    <property type="match status" value="1"/>
</dbReference>
<feature type="binding site" description="axial binding residue" evidence="8">
    <location>
        <position position="266"/>
    </location>
    <ligand>
        <name>heme b</name>
        <dbReference type="ChEBI" id="CHEBI:60344"/>
    </ligand>
    <ligandPart>
        <name>Fe</name>
        <dbReference type="ChEBI" id="CHEBI:18248"/>
    </ligandPart>
</feature>
<dbReference type="InterPro" id="IPR000763">
    <property type="entry name" value="Catalase_peroxidase"/>
</dbReference>
<comment type="function">
    <text evidence="8">Bifunctional enzyme with both catalase and broad-spectrum peroxidase activity.</text>
</comment>
<evidence type="ECO:0000256" key="10">
    <source>
        <dbReference type="SAM" id="MobiDB-lite"/>
    </source>
</evidence>
<keyword evidence="13" id="KW-1185">Reference proteome</keyword>
<dbReference type="Gene3D" id="1.10.420.10">
    <property type="entry name" value="Peroxidase, domain 2"/>
    <property type="match status" value="2"/>
</dbReference>
<evidence type="ECO:0000313" key="12">
    <source>
        <dbReference type="EMBL" id="POZ20950.1"/>
    </source>
</evidence>
<feature type="site" description="Transition state stabilizer" evidence="8">
    <location>
        <position position="101"/>
    </location>
</feature>
<sequence>MSTDDTHNTLSTGQCPFHQSGPDQSAGAGTNTRDWWPKQLRVDLLNQHSNRSNPLGEDFDYRKEFSKLDYSALKGDLKALLTDSQPWWPADWGSYAGLFIRMAWHGAGTYRSVDGRGGAGRGQQRFAPLNSWPDNVSLDKARRLLWPIKQKYGQKISWADLFILAGNVALENSGFRTFGFGAGREDVWEPDLDVNWGDEKAWLAHRDPEALAKRPLAATEMGLIYVNPEGPNASGEPLSAAAAIRATFGNMGMNDEETVALIAGGHTLGKTHGAASASHVGVDPEAAPIEAQGLGWSSTHGSGVGADAITSGLEVVWTQTPTQWSNYFFENLFKFEWVQTRSPAGAIQFEAVDAPEMIPDPFDPSKKRKPTMLVTDLTLRMDPEFEKISRRFLNDPQAFNEAFARAWFKLTHRDMGPKARYIGPEVPKEDLIWQDPLPYPFFQPTAEDIESLKADIAASGLTVSELVSVAWASASTFRGGDKRGGANGARLALAPQRDWDVNATAARVLPVLEGIYKAAHKASLADIIVLAGVVGVEQAAKAAGAYITVPFTPGRVDARQDQTDIEMFDLLKPVADGFRNYRAHQDAATTESLLIDKAQQLTLTAPELTALVGGMRVLGTNFDGSQNGVFTDRVGVLSNDFFVNLLDMNTQWKATDASNELFAGSDRQSGEVKYTATRADLVFGSNAVLRALAEVYASQDANEKFVKDFVAAWVKVMNLDRFDVQ</sequence>
<evidence type="ECO:0000256" key="2">
    <source>
        <dbReference type="ARBA" id="ARBA00022617"/>
    </source>
</evidence>
<comment type="cofactor">
    <cofactor evidence="8">
        <name>heme b</name>
        <dbReference type="ChEBI" id="CHEBI:60344"/>
    </cofactor>
    <text evidence="8">Binds 1 heme b (iron(II)-protoporphyrin IX) group per dimer.</text>
</comment>
<dbReference type="PANTHER" id="PTHR30555">
    <property type="entry name" value="HYDROPEROXIDASE I, BIFUNCTIONAL CATALASE-PEROXIDASE"/>
    <property type="match status" value="1"/>
</dbReference>
<evidence type="ECO:0000256" key="5">
    <source>
        <dbReference type="ARBA" id="ARBA00023004"/>
    </source>
</evidence>